<evidence type="ECO:0000313" key="9">
    <source>
        <dbReference type="EMBL" id="KYP79061.1"/>
    </source>
</evidence>
<protein>
    <submittedName>
        <fullName evidence="9">Retrovirus-related Pol polyprotein from transposon 17.6</fullName>
    </submittedName>
</protein>
<dbReference type="GO" id="GO:0003964">
    <property type="term" value="F:RNA-directed DNA polymerase activity"/>
    <property type="evidence" value="ECO:0007669"/>
    <property type="project" value="UniProtKB-KW"/>
</dbReference>
<dbReference type="InterPro" id="IPR000477">
    <property type="entry name" value="RT_dom"/>
</dbReference>
<reference evidence="9" key="1">
    <citation type="journal article" date="2012" name="Nat. Biotechnol.">
        <title>Draft genome sequence of pigeonpea (Cajanus cajan), an orphan legume crop of resource-poor farmers.</title>
        <authorList>
            <person name="Varshney R.K."/>
            <person name="Chen W."/>
            <person name="Li Y."/>
            <person name="Bharti A.K."/>
            <person name="Saxena R.K."/>
            <person name="Schlueter J.A."/>
            <person name="Donoghue M.T."/>
            <person name="Azam S."/>
            <person name="Fan G."/>
            <person name="Whaley A.M."/>
            <person name="Farmer A.D."/>
            <person name="Sheridan J."/>
            <person name="Iwata A."/>
            <person name="Tuteja R."/>
            <person name="Penmetsa R.V."/>
            <person name="Wu W."/>
            <person name="Upadhyaya H.D."/>
            <person name="Yang S.P."/>
            <person name="Shah T."/>
            <person name="Saxena K.B."/>
            <person name="Michael T."/>
            <person name="McCombie W.R."/>
            <person name="Yang B."/>
            <person name="Zhang G."/>
            <person name="Yang H."/>
            <person name="Wang J."/>
            <person name="Spillane C."/>
            <person name="Cook D.R."/>
            <person name="May G.D."/>
            <person name="Xu X."/>
            <person name="Jackson S.A."/>
        </authorList>
    </citation>
    <scope>NUCLEOTIDE SEQUENCE [LARGE SCALE GENOMIC DNA]</scope>
</reference>
<dbReference type="PANTHER" id="PTHR24559:SF444">
    <property type="entry name" value="REVERSE TRANSCRIPTASE DOMAIN-CONTAINING PROTEIN"/>
    <property type="match status" value="1"/>
</dbReference>
<name>A0A151UIJ1_CAJCA</name>
<keyword evidence="5" id="KW-0255">Endonuclease</keyword>
<evidence type="ECO:0000256" key="7">
    <source>
        <dbReference type="ARBA" id="ARBA00022918"/>
    </source>
</evidence>
<evidence type="ECO:0000259" key="8">
    <source>
        <dbReference type="PROSITE" id="PS50878"/>
    </source>
</evidence>
<dbReference type="SUPFAM" id="SSF56672">
    <property type="entry name" value="DNA/RNA polymerases"/>
    <property type="match status" value="1"/>
</dbReference>
<evidence type="ECO:0000256" key="4">
    <source>
        <dbReference type="ARBA" id="ARBA00022722"/>
    </source>
</evidence>
<dbReference type="Gramene" id="C.cajan_46365.t">
    <property type="protein sequence ID" value="C.cajan_46365.t.cds1"/>
    <property type="gene ID" value="C.cajan_46365"/>
</dbReference>
<dbReference type="PROSITE" id="PS50878">
    <property type="entry name" value="RT_POL"/>
    <property type="match status" value="1"/>
</dbReference>
<evidence type="ECO:0000256" key="1">
    <source>
        <dbReference type="ARBA" id="ARBA00022670"/>
    </source>
</evidence>
<dbReference type="Proteomes" id="UP000075243">
    <property type="component" value="Unassembled WGS sequence"/>
</dbReference>
<dbReference type="InterPro" id="IPR053134">
    <property type="entry name" value="RNA-dir_DNA_polymerase"/>
</dbReference>
<keyword evidence="2" id="KW-0808">Transferase</keyword>
<dbReference type="OMA" id="FARMSKF"/>
<dbReference type="InterPro" id="IPR043128">
    <property type="entry name" value="Rev_trsase/Diguanyl_cyclase"/>
</dbReference>
<dbReference type="Gene3D" id="3.10.10.10">
    <property type="entry name" value="HIV Type 1 Reverse Transcriptase, subunit A, domain 1"/>
    <property type="match status" value="1"/>
</dbReference>
<evidence type="ECO:0000256" key="6">
    <source>
        <dbReference type="ARBA" id="ARBA00022801"/>
    </source>
</evidence>
<feature type="domain" description="Reverse transcriptase" evidence="8">
    <location>
        <begin position="6"/>
        <end position="185"/>
    </location>
</feature>
<keyword evidence="3" id="KW-0548">Nucleotidyltransferase</keyword>
<dbReference type="Pfam" id="PF00078">
    <property type="entry name" value="RVT_1"/>
    <property type="match status" value="1"/>
</dbReference>
<evidence type="ECO:0000313" key="10">
    <source>
        <dbReference type="Proteomes" id="UP000075243"/>
    </source>
</evidence>
<dbReference type="PANTHER" id="PTHR24559">
    <property type="entry name" value="TRANSPOSON TY3-I GAG-POL POLYPROTEIN"/>
    <property type="match status" value="1"/>
</dbReference>
<accession>A0A151UIJ1</accession>
<dbReference type="Gene3D" id="3.30.70.270">
    <property type="match status" value="2"/>
</dbReference>
<dbReference type="GO" id="GO:0004519">
    <property type="term" value="F:endonuclease activity"/>
    <property type="evidence" value="ECO:0007669"/>
    <property type="project" value="UniProtKB-KW"/>
</dbReference>
<dbReference type="GO" id="GO:0008233">
    <property type="term" value="F:peptidase activity"/>
    <property type="evidence" value="ECO:0007669"/>
    <property type="project" value="UniProtKB-KW"/>
</dbReference>
<organism evidence="9 10">
    <name type="scientific">Cajanus cajan</name>
    <name type="common">Pigeon pea</name>
    <name type="synonym">Cajanus indicus</name>
    <dbReference type="NCBI Taxonomy" id="3821"/>
    <lineage>
        <taxon>Eukaryota</taxon>
        <taxon>Viridiplantae</taxon>
        <taxon>Streptophyta</taxon>
        <taxon>Embryophyta</taxon>
        <taxon>Tracheophyta</taxon>
        <taxon>Spermatophyta</taxon>
        <taxon>Magnoliopsida</taxon>
        <taxon>eudicotyledons</taxon>
        <taxon>Gunneridae</taxon>
        <taxon>Pentapetalae</taxon>
        <taxon>rosids</taxon>
        <taxon>fabids</taxon>
        <taxon>Fabales</taxon>
        <taxon>Fabaceae</taxon>
        <taxon>Papilionoideae</taxon>
        <taxon>50 kb inversion clade</taxon>
        <taxon>NPAAA clade</taxon>
        <taxon>indigoferoid/millettioid clade</taxon>
        <taxon>Phaseoleae</taxon>
        <taxon>Cajanus</taxon>
    </lineage>
</organism>
<dbReference type="GO" id="GO:0006508">
    <property type="term" value="P:proteolysis"/>
    <property type="evidence" value="ECO:0007669"/>
    <property type="project" value="UniProtKB-KW"/>
</dbReference>
<evidence type="ECO:0000256" key="3">
    <source>
        <dbReference type="ARBA" id="ARBA00022695"/>
    </source>
</evidence>
<proteinExistence type="predicted"/>
<dbReference type="FunFam" id="3.10.10.10:FF:000007">
    <property type="entry name" value="Retrovirus-related Pol polyprotein from transposon 17.6-like Protein"/>
    <property type="match status" value="1"/>
</dbReference>
<gene>
    <name evidence="9" type="ORF">KK1_048938</name>
</gene>
<keyword evidence="7" id="KW-0695">RNA-directed DNA polymerase</keyword>
<dbReference type="InterPro" id="IPR043502">
    <property type="entry name" value="DNA/RNA_pol_sf"/>
</dbReference>
<comment type="caution">
    <text evidence="9">The sequence shown here is derived from an EMBL/GenBank/DDBJ whole genome shotgun (WGS) entry which is preliminary data.</text>
</comment>
<sequence length="249" mass="28650">MVRDMLDEGIIVPSTSPFSSPIILVKKKVGTWRFCTDYRALNAITIKDNFPIPTVDELIDELFGANFFSKLDLRSGYHQILVKEEDRCKTTFRTHQGLYEWLVMPFGLTNAPATFQSLMNEVFQGILRKFVLVFFDDILVYSSSWSSHLQHLEVVLKLLQQHKLFARMSKFSFGLQQVEYLGHTVSGEGVAMEKDKIQAVLNWPVPLNLKQLRGFLGLTRYYRRFIKGYASIVGPLNNLLKKDNFLSDS</sequence>
<dbReference type="EMBL" id="AGCT01068849">
    <property type="protein sequence ID" value="KYP79061.1"/>
    <property type="molecule type" value="Genomic_DNA"/>
</dbReference>
<keyword evidence="4" id="KW-0540">Nuclease</keyword>
<keyword evidence="6" id="KW-0378">Hydrolase</keyword>
<dbReference type="AlphaFoldDB" id="A0A151UIJ1"/>
<evidence type="ECO:0000256" key="5">
    <source>
        <dbReference type="ARBA" id="ARBA00022759"/>
    </source>
</evidence>
<dbReference type="CDD" id="cd01647">
    <property type="entry name" value="RT_LTR"/>
    <property type="match status" value="1"/>
</dbReference>
<keyword evidence="1" id="KW-0645">Protease</keyword>
<evidence type="ECO:0000256" key="2">
    <source>
        <dbReference type="ARBA" id="ARBA00022679"/>
    </source>
</evidence>
<keyword evidence="10" id="KW-1185">Reference proteome</keyword>